<evidence type="ECO:0000313" key="2">
    <source>
        <dbReference type="EMBL" id="RSN73807.1"/>
    </source>
</evidence>
<feature type="compositionally biased region" description="Basic residues" evidence="1">
    <location>
        <begin position="86"/>
        <end position="100"/>
    </location>
</feature>
<dbReference type="Proteomes" id="UP000277582">
    <property type="component" value="Unassembled WGS sequence"/>
</dbReference>
<accession>A0A3R9QUL7</accession>
<dbReference type="EMBL" id="RCOS01000109">
    <property type="protein sequence ID" value="RSN73807.1"/>
    <property type="molecule type" value="Genomic_DNA"/>
</dbReference>
<keyword evidence="3" id="KW-1185">Reference proteome</keyword>
<sequence length="100" mass="11716">MKSVNEKRIVNIFGKKRNPYIFNPSDNKIRMRLKRPTDMMPEEAREYYRYQLKALGVENADRIANTMMGIVMIMQSSFRGGETKEKRIKKSGLTRKAAKN</sequence>
<name>A0A3R9QUL7_9CREN</name>
<dbReference type="AlphaFoldDB" id="A0A3R9QUL7"/>
<proteinExistence type="predicted"/>
<feature type="region of interest" description="Disordered" evidence="1">
    <location>
        <begin position="80"/>
        <end position="100"/>
    </location>
</feature>
<gene>
    <name evidence="2" type="ORF">D6D85_09380</name>
</gene>
<organism evidence="2 3">
    <name type="scientific">Candidatus Methanodesulfokora washburnensis</name>
    <dbReference type="NCBI Taxonomy" id="2478471"/>
    <lineage>
        <taxon>Archaea</taxon>
        <taxon>Thermoproteota</taxon>
        <taxon>Candidatus Korarchaeia</taxon>
        <taxon>Candidatus Korarchaeia incertae sedis</taxon>
        <taxon>Candidatus Methanodesulfokora</taxon>
    </lineage>
</organism>
<protein>
    <submittedName>
        <fullName evidence="2">Uncharacterized protein</fullName>
    </submittedName>
</protein>
<evidence type="ECO:0000313" key="3">
    <source>
        <dbReference type="Proteomes" id="UP000277582"/>
    </source>
</evidence>
<reference evidence="2 3" key="1">
    <citation type="submission" date="2018-10" db="EMBL/GenBank/DDBJ databases">
        <title>Co-occurring genomic capacity for anaerobic methane metabolism and dissimilatory sulfite reduction discovered in the Korarchaeota.</title>
        <authorList>
            <person name="Mckay L.J."/>
            <person name="Dlakic M."/>
            <person name="Fields M.W."/>
            <person name="Delmont T.O."/>
            <person name="Eren A.M."/>
            <person name="Jay Z.J."/>
            <person name="Klingelsmith K.B."/>
            <person name="Rusch D.B."/>
            <person name="Inskeep W.P."/>
        </authorList>
    </citation>
    <scope>NUCLEOTIDE SEQUENCE [LARGE SCALE GENOMIC DNA]</scope>
    <source>
        <strain evidence="2 3">MDKW</strain>
    </source>
</reference>
<comment type="caution">
    <text evidence="2">The sequence shown here is derived from an EMBL/GenBank/DDBJ whole genome shotgun (WGS) entry which is preliminary data.</text>
</comment>
<evidence type="ECO:0000256" key="1">
    <source>
        <dbReference type="SAM" id="MobiDB-lite"/>
    </source>
</evidence>